<organism evidence="8 9">
    <name type="scientific">Oceaniferula flava</name>
    <dbReference type="NCBI Taxonomy" id="2800421"/>
    <lineage>
        <taxon>Bacteria</taxon>
        <taxon>Pseudomonadati</taxon>
        <taxon>Verrucomicrobiota</taxon>
        <taxon>Verrucomicrobiia</taxon>
        <taxon>Verrucomicrobiales</taxon>
        <taxon>Verrucomicrobiaceae</taxon>
        <taxon>Oceaniferula</taxon>
    </lineage>
</organism>
<evidence type="ECO:0000256" key="2">
    <source>
        <dbReference type="ARBA" id="ARBA00003015"/>
    </source>
</evidence>
<dbReference type="EMBL" id="JAENIG010000001">
    <property type="protein sequence ID" value="MBK1853405.1"/>
    <property type="molecule type" value="Genomic_DNA"/>
</dbReference>
<dbReference type="HAMAP" id="MF_01057">
    <property type="entry name" value="tRNA_methyltr_TrmB"/>
    <property type="match status" value="1"/>
</dbReference>
<sequence>MPTTAQCTRPPEACEYMPDDFFRRHSAADIFSDGNPDLPLEIDLGCGDGTFLLEMAKHYPERNFLGVERLLGRVRGVCRGIEELGLKNAKVLRLESSYTLEWLLEKESVSRLHLLCPDPWPKARHHKRRLVQQHFLSCLHNVLSPTGEFLFKTDHPDYYEWVCEEMETFGKFTPLPWLGDGTDDAGPDAFFYPKTDFQKLWESQGKTIHQLRFKK</sequence>
<feature type="binding site" evidence="7">
    <location>
        <position position="95"/>
    </location>
    <ligand>
        <name>S-adenosyl-L-methionine</name>
        <dbReference type="ChEBI" id="CHEBI:59789"/>
    </ligand>
</feature>
<keyword evidence="3 7" id="KW-0489">Methyltransferase</keyword>
<dbReference type="InterPro" id="IPR003358">
    <property type="entry name" value="tRNA_(Gua-N-7)_MeTrfase_Trmb"/>
</dbReference>
<evidence type="ECO:0000256" key="6">
    <source>
        <dbReference type="ARBA" id="ARBA00022694"/>
    </source>
</evidence>
<comment type="function">
    <text evidence="2 7">Catalyzes the formation of N(7)-methylguanine at position 46 (m7G46) in tRNA.</text>
</comment>
<evidence type="ECO:0000313" key="8">
    <source>
        <dbReference type="EMBL" id="MBK1853405.1"/>
    </source>
</evidence>
<feature type="binding site" evidence="7">
    <location>
        <position position="118"/>
    </location>
    <ligand>
        <name>S-adenosyl-L-methionine</name>
        <dbReference type="ChEBI" id="CHEBI:59789"/>
    </ligand>
</feature>
<dbReference type="EC" id="2.1.1.33" evidence="7"/>
<dbReference type="InterPro" id="IPR055361">
    <property type="entry name" value="tRNA_methyltr_TrmB_bact"/>
</dbReference>
<name>A0AAE2SBG6_9BACT</name>
<keyword evidence="6 7" id="KW-0819">tRNA processing</keyword>
<comment type="similarity">
    <text evidence="7">Belongs to the class I-like SAM-binding methyltransferase superfamily. TrmB family.</text>
</comment>
<comment type="caution">
    <text evidence="7">Lacks conserved residue(s) required for the propagation of feature annotation.</text>
</comment>
<dbReference type="AlphaFoldDB" id="A0AAE2SBG6"/>
<comment type="pathway">
    <text evidence="7">tRNA modification; N(7)-methylguanine-tRNA biosynthesis.</text>
</comment>
<feature type="binding site" evidence="7">
    <location>
        <position position="43"/>
    </location>
    <ligand>
        <name>S-adenosyl-L-methionine</name>
        <dbReference type="ChEBI" id="CHEBI:59789"/>
    </ligand>
</feature>
<dbReference type="SUPFAM" id="SSF53335">
    <property type="entry name" value="S-adenosyl-L-methionine-dependent methyltransferases"/>
    <property type="match status" value="1"/>
</dbReference>
<dbReference type="CDD" id="cd02440">
    <property type="entry name" value="AdoMet_MTases"/>
    <property type="match status" value="1"/>
</dbReference>
<dbReference type="PROSITE" id="PS51625">
    <property type="entry name" value="SAM_MT_TRMB"/>
    <property type="match status" value="1"/>
</dbReference>
<protein>
    <recommendedName>
        <fullName evidence="7">tRNA (guanine-N(7)-)-methyltransferase</fullName>
        <ecNumber evidence="7">2.1.1.33</ecNumber>
    </recommendedName>
    <alternativeName>
        <fullName evidence="7">tRNA (guanine(46)-N(7))-methyltransferase</fullName>
    </alternativeName>
    <alternativeName>
        <fullName evidence="7">tRNA(m7G46)-methyltransferase</fullName>
    </alternativeName>
</protein>
<feature type="binding site" evidence="7">
    <location>
        <position position="122"/>
    </location>
    <ligand>
        <name>substrate</name>
    </ligand>
</feature>
<keyword evidence="4 7" id="KW-0808">Transferase</keyword>
<reference evidence="8" key="1">
    <citation type="submission" date="2021-01" db="EMBL/GenBank/DDBJ databases">
        <title>Modified the classification status of verrucomicrobia.</title>
        <authorList>
            <person name="Feng X."/>
        </authorList>
    </citation>
    <scope>NUCLEOTIDE SEQUENCE</scope>
    <source>
        <strain evidence="8">5K15</strain>
    </source>
</reference>
<evidence type="ECO:0000256" key="1">
    <source>
        <dbReference type="ARBA" id="ARBA00000142"/>
    </source>
</evidence>
<comment type="catalytic activity">
    <reaction evidence="1 7">
        <text>guanosine(46) in tRNA + S-adenosyl-L-methionine = N(7)-methylguanosine(46) in tRNA + S-adenosyl-L-homocysteine</text>
        <dbReference type="Rhea" id="RHEA:42708"/>
        <dbReference type="Rhea" id="RHEA-COMP:10188"/>
        <dbReference type="Rhea" id="RHEA-COMP:10189"/>
        <dbReference type="ChEBI" id="CHEBI:57856"/>
        <dbReference type="ChEBI" id="CHEBI:59789"/>
        <dbReference type="ChEBI" id="CHEBI:74269"/>
        <dbReference type="ChEBI" id="CHEBI:74480"/>
        <dbReference type="EC" id="2.1.1.33"/>
    </reaction>
</comment>
<gene>
    <name evidence="7 8" type="primary">trmB</name>
    <name evidence="8" type="ORF">JIN83_00385</name>
</gene>
<feature type="binding site" evidence="7">
    <location>
        <position position="68"/>
    </location>
    <ligand>
        <name>S-adenosyl-L-methionine</name>
        <dbReference type="ChEBI" id="CHEBI:59789"/>
    </ligand>
</feature>
<feature type="binding site" evidence="7">
    <location>
        <position position="154"/>
    </location>
    <ligand>
        <name>substrate</name>
    </ligand>
</feature>
<evidence type="ECO:0000256" key="4">
    <source>
        <dbReference type="ARBA" id="ARBA00022679"/>
    </source>
</evidence>
<dbReference type="InterPro" id="IPR029063">
    <property type="entry name" value="SAM-dependent_MTases_sf"/>
</dbReference>
<proteinExistence type="inferred from homology"/>
<dbReference type="Proteomes" id="UP000634206">
    <property type="component" value="Unassembled WGS sequence"/>
</dbReference>
<keyword evidence="9" id="KW-1185">Reference proteome</keyword>
<dbReference type="NCBIfam" id="TIGR00091">
    <property type="entry name" value="tRNA (guanosine(46)-N7)-methyltransferase TrmB"/>
    <property type="match status" value="1"/>
</dbReference>
<evidence type="ECO:0000256" key="3">
    <source>
        <dbReference type="ARBA" id="ARBA00022603"/>
    </source>
</evidence>
<dbReference type="PANTHER" id="PTHR23417">
    <property type="entry name" value="3-DEOXY-D-MANNO-OCTULOSONIC-ACID TRANSFERASE/TRNA GUANINE-N 7 - -METHYLTRANSFERASE"/>
    <property type="match status" value="1"/>
</dbReference>
<comment type="caution">
    <text evidence="8">The sequence shown here is derived from an EMBL/GenBank/DDBJ whole genome shotgun (WGS) entry which is preliminary data.</text>
</comment>
<evidence type="ECO:0000256" key="5">
    <source>
        <dbReference type="ARBA" id="ARBA00022691"/>
    </source>
</evidence>
<dbReference type="Pfam" id="PF02390">
    <property type="entry name" value="Methyltransf_4"/>
    <property type="match status" value="1"/>
</dbReference>
<keyword evidence="5 7" id="KW-0949">S-adenosyl-L-methionine</keyword>
<dbReference type="GO" id="GO:0008176">
    <property type="term" value="F:tRNA (guanine(46)-N7)-methyltransferase activity"/>
    <property type="evidence" value="ECO:0007669"/>
    <property type="project" value="UniProtKB-UniRule"/>
</dbReference>
<accession>A0AAE2SBG6</accession>
<evidence type="ECO:0000313" key="9">
    <source>
        <dbReference type="Proteomes" id="UP000634206"/>
    </source>
</evidence>
<dbReference type="RefSeq" id="WP_309488004.1">
    <property type="nucleotide sequence ID" value="NZ_JAENIG010000001.1"/>
</dbReference>
<evidence type="ECO:0000256" key="7">
    <source>
        <dbReference type="HAMAP-Rule" id="MF_01057"/>
    </source>
</evidence>
<dbReference type="PANTHER" id="PTHR23417:SF14">
    <property type="entry name" value="PENTACOTRIPEPTIDE-REPEAT REGION OF PRORP DOMAIN-CONTAINING PROTEIN"/>
    <property type="match status" value="1"/>
</dbReference>
<dbReference type="GO" id="GO:0043527">
    <property type="term" value="C:tRNA methyltransferase complex"/>
    <property type="evidence" value="ECO:0007669"/>
    <property type="project" value="TreeGrafter"/>
</dbReference>
<dbReference type="Gene3D" id="3.40.50.150">
    <property type="entry name" value="Vaccinia Virus protein VP39"/>
    <property type="match status" value="1"/>
</dbReference>